<dbReference type="SUPFAM" id="SSF52794">
    <property type="entry name" value="PTS system IIB component-like"/>
    <property type="match status" value="1"/>
</dbReference>
<protein>
    <submittedName>
        <fullName evidence="2">Phosphotransferase system, lactose/cellobiose-specific IIB subunit</fullName>
    </submittedName>
</protein>
<evidence type="ECO:0000313" key="3">
    <source>
        <dbReference type="Proteomes" id="UP000277570"/>
    </source>
</evidence>
<evidence type="ECO:0000256" key="1">
    <source>
        <dbReference type="ARBA" id="ARBA00022679"/>
    </source>
</evidence>
<keyword evidence="3" id="KW-1185">Reference proteome</keyword>
<dbReference type="Gene3D" id="3.40.50.2300">
    <property type="match status" value="1"/>
</dbReference>
<dbReference type="InterPro" id="IPR036095">
    <property type="entry name" value="PTS_EIIB-like_sf"/>
</dbReference>
<evidence type="ECO:0000313" key="2">
    <source>
        <dbReference type="EMBL" id="VDG69490.1"/>
    </source>
</evidence>
<comment type="caution">
    <text evidence="2">The sequence shown here is derived from an EMBL/GenBank/DDBJ whole genome shotgun (WGS) entry which is preliminary data.</text>
</comment>
<reference evidence="2 3" key="1">
    <citation type="submission" date="2018-11" db="EMBL/GenBank/DDBJ databases">
        <authorList>
            <consortium name="Pathogen Informatics"/>
        </authorList>
    </citation>
    <scope>NUCLEOTIDE SEQUENCE [LARGE SCALE GENOMIC DNA]</scope>
    <source>
        <strain evidence="2 3">NCTC10913</strain>
    </source>
</reference>
<dbReference type="Proteomes" id="UP000277570">
    <property type="component" value="Unassembled WGS sequence"/>
</dbReference>
<dbReference type="EMBL" id="UYIN01000001">
    <property type="protein sequence ID" value="VDG69490.1"/>
    <property type="molecule type" value="Genomic_DNA"/>
</dbReference>
<organism evidence="2 3">
    <name type="scientific">Clostridium carnis</name>
    <dbReference type="NCBI Taxonomy" id="1530"/>
    <lineage>
        <taxon>Bacteria</taxon>
        <taxon>Bacillati</taxon>
        <taxon>Bacillota</taxon>
        <taxon>Clostridia</taxon>
        <taxon>Eubacteriales</taxon>
        <taxon>Clostridiaceae</taxon>
        <taxon>Clostridium</taxon>
    </lineage>
</organism>
<proteinExistence type="predicted"/>
<accession>A0ABY6SN81</accession>
<sequence length="54" mass="6046">MLVNKIKDTAKKKQFELDSVAFSQEQIAQNLDNANVTLLGSQVGYTLPKVYEIC</sequence>
<keyword evidence="1" id="KW-0808">Transferase</keyword>
<name>A0ABY6SN81_9CLOT</name>
<gene>
    <name evidence="2" type="ORF">NCTC10913_00156</name>
</gene>